<evidence type="ECO:0000313" key="2">
    <source>
        <dbReference type="Proteomes" id="UP000011988"/>
    </source>
</evidence>
<dbReference type="EMBL" id="ANIK01000016">
    <property type="protein sequence ID" value="EMJ96753.1"/>
    <property type="molecule type" value="Genomic_DNA"/>
</dbReference>
<dbReference type="RefSeq" id="WP_020772495.1">
    <property type="nucleotide sequence ID" value="NZ_ANIK01000016.1"/>
</dbReference>
<protein>
    <submittedName>
        <fullName evidence="1">Uncharacterized protein</fullName>
    </submittedName>
</protein>
<proteinExistence type="predicted"/>
<dbReference type="Proteomes" id="UP000011988">
    <property type="component" value="Unassembled WGS sequence"/>
</dbReference>
<sequence>MNEIVQKRPVAKPTGVIRHFRQKYDIVLSSESSALSASSSSQKVLSIKNDRSRSIRVTAIALVYKAGLEDALIEIKRSGSNGEIVTGQTQISVIGRDRAKDRTADFPVEFVLGDTLEIELWVKTKTVPLNAGDVCLSVLGEYV</sequence>
<organism evidence="1 2">
    <name type="scientific">Leptospira alstonii serovar Sichuan str. 79601</name>
    <dbReference type="NCBI Taxonomy" id="1218565"/>
    <lineage>
        <taxon>Bacteria</taxon>
        <taxon>Pseudomonadati</taxon>
        <taxon>Spirochaetota</taxon>
        <taxon>Spirochaetia</taxon>
        <taxon>Leptospirales</taxon>
        <taxon>Leptospiraceae</taxon>
        <taxon>Leptospira</taxon>
    </lineage>
</organism>
<reference evidence="1 2" key="1">
    <citation type="submission" date="2013-01" db="EMBL/GenBank/DDBJ databases">
        <authorList>
            <person name="Harkins D.M."/>
            <person name="Durkin A.S."/>
            <person name="Brinkac L.M."/>
            <person name="Haft D.H."/>
            <person name="Selengut J.D."/>
            <person name="Sanka R."/>
            <person name="DePew J."/>
            <person name="Purushe J."/>
            <person name="Galloway R.L."/>
            <person name="Vinetz J.M."/>
            <person name="Sutton G.G."/>
            <person name="Nierman W.C."/>
            <person name="Fouts D.E."/>
        </authorList>
    </citation>
    <scope>NUCLEOTIDE SEQUENCE [LARGE SCALE GENOMIC DNA]</scope>
    <source>
        <strain evidence="1 2">79601</strain>
    </source>
</reference>
<comment type="caution">
    <text evidence="1">The sequence shown here is derived from an EMBL/GenBank/DDBJ whole genome shotgun (WGS) entry which is preliminary data.</text>
</comment>
<dbReference type="PATRIC" id="fig|1218565.3.peg.910"/>
<accession>M6D674</accession>
<dbReference type="AlphaFoldDB" id="M6D674"/>
<evidence type="ECO:0000313" key="1">
    <source>
        <dbReference type="EMBL" id="EMJ96753.1"/>
    </source>
</evidence>
<name>M6D674_9LEPT</name>
<gene>
    <name evidence="1" type="ORF">LEP1GSC194_4287</name>
</gene>